<dbReference type="SUPFAM" id="SSF57667">
    <property type="entry name" value="beta-beta-alpha zinc fingers"/>
    <property type="match status" value="1"/>
</dbReference>
<feature type="domain" description="C2H2-type" evidence="9">
    <location>
        <begin position="159"/>
        <end position="189"/>
    </location>
</feature>
<dbReference type="GO" id="GO:0008270">
    <property type="term" value="F:zinc ion binding"/>
    <property type="evidence" value="ECO:0007669"/>
    <property type="project" value="UniProtKB-KW"/>
</dbReference>
<evidence type="ECO:0000256" key="6">
    <source>
        <dbReference type="ARBA" id="ARBA00023242"/>
    </source>
</evidence>
<feature type="region of interest" description="Disordered" evidence="8">
    <location>
        <begin position="664"/>
        <end position="695"/>
    </location>
</feature>
<feature type="region of interest" description="Disordered" evidence="8">
    <location>
        <begin position="492"/>
        <end position="529"/>
    </location>
</feature>
<feature type="region of interest" description="Disordered" evidence="8">
    <location>
        <begin position="602"/>
        <end position="649"/>
    </location>
</feature>
<dbReference type="InterPro" id="IPR051059">
    <property type="entry name" value="VerF-like"/>
</dbReference>
<organism evidence="10 11">
    <name type="scientific">Sclerotinia borealis (strain F-4128)</name>
    <dbReference type="NCBI Taxonomy" id="1432307"/>
    <lineage>
        <taxon>Eukaryota</taxon>
        <taxon>Fungi</taxon>
        <taxon>Dikarya</taxon>
        <taxon>Ascomycota</taxon>
        <taxon>Pezizomycotina</taxon>
        <taxon>Leotiomycetes</taxon>
        <taxon>Helotiales</taxon>
        <taxon>Sclerotiniaceae</taxon>
        <taxon>Sclerotinia</taxon>
    </lineage>
</organism>
<dbReference type="Proteomes" id="UP000019487">
    <property type="component" value="Unassembled WGS sequence"/>
</dbReference>
<feature type="compositionally biased region" description="Low complexity" evidence="8">
    <location>
        <begin position="678"/>
        <end position="689"/>
    </location>
</feature>
<dbReference type="GO" id="GO:0000981">
    <property type="term" value="F:DNA-binding transcription factor activity, RNA polymerase II-specific"/>
    <property type="evidence" value="ECO:0007669"/>
    <property type="project" value="InterPro"/>
</dbReference>
<feature type="region of interest" description="Disordered" evidence="8">
    <location>
        <begin position="546"/>
        <end position="566"/>
    </location>
</feature>
<gene>
    <name evidence="10" type="ORF">SBOR_1720</name>
</gene>
<dbReference type="Pfam" id="PF00096">
    <property type="entry name" value="zf-C2H2"/>
    <property type="match status" value="1"/>
</dbReference>
<feature type="region of interest" description="Disordered" evidence="8">
    <location>
        <begin position="207"/>
        <end position="272"/>
    </location>
</feature>
<keyword evidence="6" id="KW-0539">Nucleus</keyword>
<evidence type="ECO:0000256" key="2">
    <source>
        <dbReference type="ARBA" id="ARBA00022723"/>
    </source>
</evidence>
<comment type="caution">
    <text evidence="10">The sequence shown here is derived from an EMBL/GenBank/DDBJ whole genome shotgun (WGS) entry which is preliminary data.</text>
</comment>
<evidence type="ECO:0000256" key="3">
    <source>
        <dbReference type="ARBA" id="ARBA00022737"/>
    </source>
</evidence>
<keyword evidence="3" id="KW-0677">Repeat</keyword>
<reference evidence="10 11" key="1">
    <citation type="journal article" date="2014" name="Genome Announc.">
        <title>Draft genome sequence of Sclerotinia borealis, a psychrophilic plant pathogenic fungus.</title>
        <authorList>
            <person name="Mardanov A.V."/>
            <person name="Beletsky A.V."/>
            <person name="Kadnikov V.V."/>
            <person name="Ignatov A.N."/>
            <person name="Ravin N.V."/>
        </authorList>
    </citation>
    <scope>NUCLEOTIDE SEQUENCE [LARGE SCALE GENOMIC DNA]</scope>
    <source>
        <strain evidence="11">F-4157</strain>
    </source>
</reference>
<dbReference type="HOGENOM" id="CLU_008830_0_0_1"/>
<feature type="compositionally biased region" description="Polar residues" evidence="8">
    <location>
        <begin position="502"/>
        <end position="518"/>
    </location>
</feature>
<feature type="compositionally biased region" description="Polar residues" evidence="8">
    <location>
        <begin position="664"/>
        <end position="676"/>
    </location>
</feature>
<feature type="compositionally biased region" description="Polar residues" evidence="8">
    <location>
        <begin position="310"/>
        <end position="336"/>
    </location>
</feature>
<feature type="region of interest" description="Disordered" evidence="8">
    <location>
        <begin position="1"/>
        <end position="25"/>
    </location>
</feature>
<keyword evidence="4 7" id="KW-0863">Zinc-finger</keyword>
<proteinExistence type="predicted"/>
<dbReference type="STRING" id="1432307.W9CTG4"/>
<evidence type="ECO:0000259" key="9">
    <source>
        <dbReference type="PROSITE" id="PS50157"/>
    </source>
</evidence>
<dbReference type="InterPro" id="IPR013087">
    <property type="entry name" value="Znf_C2H2_type"/>
</dbReference>
<sequence length="777" mass="85004">MYTPPPTREPASGPNHGPSFRPINPTIAHDARRAEVEAAFNLFAMPQNTTPTTHRPNTAPNIQLQPMHGIEDAITPITATIEAISSALANQRPLPFSPINVAAAVARTANALAPSLDRGNSTESKKTDGANDVDMDGSGDGSDNDDGSRPNKKKKVPKFFCVDFPPCNLSFTRSEHLARHIRKHTGERPFTCHCKRTFSRLDNLRQHASTVHQHQPIPEDSPAASSAKTSRQARGNQARPTQNRPRAATASGQLPTHRGHQRNSLSTSSIGLVSSGSIQPNVFRPCPPPLQDPIWGANKTLSWRPRSPEDYTTPNSATFSNGQNSPRWTSGYQSPSMRTYSRTASVYDGHDTPDRKLSTASAVNPFSSSSLASNNFGTPPIFSAPAPYSPGMVPSPSTPMAGTGHSWGDAIASNHADRERRRRTWGPDTAATITSRLQNVMTPNHYANGPVPQPSVILLSNAPPMEPIKLPGIESFDPIRRELSPPRRALSPMMADRPHSYHQPSTTMAGTSYHQPRPTQARDRPNSYHQPSTTMIEPPFYHQPSTTIAEPPSYHRPRPTQARDRPLSSHLDRQFNHLYIHGTSQGDASMWASETARAVDATAEQSQVNQPRVMFEPSTYSPRSGQSSSYHQHTASAPYGSPGFRRGGWHHEPAAYRQIHDNRVQGTSPEGSSSSDGAAPVTPQAATVTDDNPTILRSNGYTEETVRVNRPQQPIIHHYHTQSNGSEPFYTYGHPSSNQSMYQSQQTPKLSEQTYSNPLDALVAAATSDQVTVHKPY</sequence>
<evidence type="ECO:0000256" key="7">
    <source>
        <dbReference type="PROSITE-ProRule" id="PRU00042"/>
    </source>
</evidence>
<keyword evidence="11" id="KW-1185">Reference proteome</keyword>
<keyword evidence="2" id="KW-0479">Metal-binding</keyword>
<dbReference type="PANTHER" id="PTHR40626:SF11">
    <property type="entry name" value="ZINC FINGER PROTEIN YPR022C"/>
    <property type="match status" value="1"/>
</dbReference>
<dbReference type="AlphaFoldDB" id="W9CTG4"/>
<dbReference type="GO" id="GO:0000785">
    <property type="term" value="C:chromatin"/>
    <property type="evidence" value="ECO:0007669"/>
    <property type="project" value="TreeGrafter"/>
</dbReference>
<evidence type="ECO:0000256" key="8">
    <source>
        <dbReference type="SAM" id="MobiDB-lite"/>
    </source>
</evidence>
<dbReference type="PANTHER" id="PTHR40626">
    <property type="entry name" value="MIP31509P"/>
    <property type="match status" value="1"/>
</dbReference>
<dbReference type="GO" id="GO:0005634">
    <property type="term" value="C:nucleus"/>
    <property type="evidence" value="ECO:0007669"/>
    <property type="project" value="UniProtKB-SubCell"/>
</dbReference>
<keyword evidence="5" id="KW-0862">Zinc</keyword>
<name>W9CTG4_SCLBF</name>
<feature type="compositionally biased region" description="Acidic residues" evidence="8">
    <location>
        <begin position="131"/>
        <end position="145"/>
    </location>
</feature>
<protein>
    <recommendedName>
        <fullName evidence="9">C2H2-type domain-containing protein</fullName>
    </recommendedName>
</protein>
<evidence type="ECO:0000313" key="10">
    <source>
        <dbReference type="EMBL" id="ESZ97844.1"/>
    </source>
</evidence>
<dbReference type="OrthoDB" id="624345at2759"/>
<feature type="compositionally biased region" description="Polar residues" evidence="8">
    <location>
        <begin position="223"/>
        <end position="254"/>
    </location>
</feature>
<feature type="region of interest" description="Disordered" evidence="8">
    <location>
        <begin position="304"/>
        <end position="336"/>
    </location>
</feature>
<evidence type="ECO:0000256" key="1">
    <source>
        <dbReference type="ARBA" id="ARBA00004123"/>
    </source>
</evidence>
<accession>W9CTG4</accession>
<feature type="region of interest" description="Disordered" evidence="8">
    <location>
        <begin position="114"/>
        <end position="152"/>
    </location>
</feature>
<dbReference type="InterPro" id="IPR036236">
    <property type="entry name" value="Znf_C2H2_sf"/>
</dbReference>
<dbReference type="GO" id="GO:0000978">
    <property type="term" value="F:RNA polymerase II cis-regulatory region sequence-specific DNA binding"/>
    <property type="evidence" value="ECO:0007669"/>
    <property type="project" value="InterPro"/>
</dbReference>
<evidence type="ECO:0000256" key="4">
    <source>
        <dbReference type="ARBA" id="ARBA00022771"/>
    </source>
</evidence>
<evidence type="ECO:0000256" key="5">
    <source>
        <dbReference type="ARBA" id="ARBA00022833"/>
    </source>
</evidence>
<feature type="compositionally biased region" description="Polar residues" evidence="8">
    <location>
        <begin position="618"/>
        <end position="635"/>
    </location>
</feature>
<comment type="subcellular location">
    <subcellularLocation>
        <location evidence="1">Nucleus</location>
    </subcellularLocation>
</comment>
<dbReference type="EMBL" id="AYSA01000065">
    <property type="protein sequence ID" value="ESZ97844.1"/>
    <property type="molecule type" value="Genomic_DNA"/>
</dbReference>
<dbReference type="PROSITE" id="PS50157">
    <property type="entry name" value="ZINC_FINGER_C2H2_2"/>
    <property type="match status" value="1"/>
</dbReference>
<dbReference type="Gene3D" id="3.30.160.60">
    <property type="entry name" value="Classic Zinc Finger"/>
    <property type="match status" value="2"/>
</dbReference>
<evidence type="ECO:0000313" key="11">
    <source>
        <dbReference type="Proteomes" id="UP000019487"/>
    </source>
</evidence>